<dbReference type="InterPro" id="IPR001926">
    <property type="entry name" value="TrpB-like_PALP"/>
</dbReference>
<evidence type="ECO:0000313" key="5">
    <source>
        <dbReference type="EMBL" id="MCC5466818.1"/>
    </source>
</evidence>
<sequence length="146" mass="16210">MRQIAVSFKRNGGNGMYLAQYPRRRYTEGHTPLEKLERLTAAVGGANIYIKRDDLLGLTGGGNKTRKLEFLVADALKQGADTLITCGGIQSNHCRLTLAAAVKEGLKCRLILLPYTDNRNQCFKFERSSAKAYSRNNRKNSRLSGS</sequence>
<name>A0ABS8HUH1_9FIRM</name>
<gene>
    <name evidence="5" type="ORF">LMF89_15840</name>
</gene>
<dbReference type="InterPro" id="IPR036052">
    <property type="entry name" value="TrpB-like_PALP_sf"/>
</dbReference>
<protein>
    <submittedName>
        <fullName evidence="5">Pyridoxal-phosphate dependent enzyme</fullName>
    </submittedName>
</protein>
<comment type="caution">
    <text evidence="5">The sequence shown here is derived from an EMBL/GenBank/DDBJ whole genome shotgun (WGS) entry which is preliminary data.</text>
</comment>
<evidence type="ECO:0000256" key="2">
    <source>
        <dbReference type="ARBA" id="ARBA00008639"/>
    </source>
</evidence>
<dbReference type="PANTHER" id="PTHR43780:SF2">
    <property type="entry name" value="1-AMINOCYCLOPROPANE-1-CARBOXYLATE DEAMINASE-RELATED"/>
    <property type="match status" value="1"/>
</dbReference>
<dbReference type="Proteomes" id="UP001165492">
    <property type="component" value="Unassembled WGS sequence"/>
</dbReference>
<accession>A0ABS8HUH1</accession>
<organism evidence="5 6">
    <name type="scientific">Pelosinus baikalensis</name>
    <dbReference type="NCBI Taxonomy" id="2892015"/>
    <lineage>
        <taxon>Bacteria</taxon>
        <taxon>Bacillati</taxon>
        <taxon>Bacillota</taxon>
        <taxon>Negativicutes</taxon>
        <taxon>Selenomonadales</taxon>
        <taxon>Sporomusaceae</taxon>
        <taxon>Pelosinus</taxon>
    </lineage>
</organism>
<evidence type="ECO:0000313" key="6">
    <source>
        <dbReference type="Proteomes" id="UP001165492"/>
    </source>
</evidence>
<comment type="similarity">
    <text evidence="2">Belongs to the ACC deaminase/D-cysteine desulfhydrase family.</text>
</comment>
<reference evidence="5" key="1">
    <citation type="submission" date="2021-11" db="EMBL/GenBank/DDBJ databases">
        <title>Description of a new species Pelosinus isolated from the bottom sediments of Lake Baikal.</title>
        <authorList>
            <person name="Zakharyuk A."/>
        </authorList>
    </citation>
    <scope>NUCLEOTIDE SEQUENCE</scope>
    <source>
        <strain evidence="5">Bkl1</strain>
    </source>
</reference>
<proteinExistence type="inferred from homology"/>
<keyword evidence="3" id="KW-0663">Pyridoxal phosphate</keyword>
<comment type="cofactor">
    <cofactor evidence="1">
        <name>pyridoxal 5'-phosphate</name>
        <dbReference type="ChEBI" id="CHEBI:597326"/>
    </cofactor>
</comment>
<dbReference type="PANTHER" id="PTHR43780">
    <property type="entry name" value="1-AMINOCYCLOPROPANE-1-CARBOXYLATE DEAMINASE-RELATED"/>
    <property type="match status" value="1"/>
</dbReference>
<keyword evidence="6" id="KW-1185">Reference proteome</keyword>
<evidence type="ECO:0000256" key="3">
    <source>
        <dbReference type="ARBA" id="ARBA00022898"/>
    </source>
</evidence>
<dbReference type="Pfam" id="PF00291">
    <property type="entry name" value="PALP"/>
    <property type="match status" value="1"/>
</dbReference>
<dbReference type="EMBL" id="JAJHJB010000023">
    <property type="protein sequence ID" value="MCC5466818.1"/>
    <property type="molecule type" value="Genomic_DNA"/>
</dbReference>
<dbReference type="Gene3D" id="3.40.50.1100">
    <property type="match status" value="1"/>
</dbReference>
<evidence type="ECO:0000256" key="1">
    <source>
        <dbReference type="ARBA" id="ARBA00001933"/>
    </source>
</evidence>
<dbReference type="InterPro" id="IPR027278">
    <property type="entry name" value="ACCD_DCysDesulf"/>
</dbReference>
<dbReference type="SUPFAM" id="SSF53686">
    <property type="entry name" value="Tryptophan synthase beta subunit-like PLP-dependent enzymes"/>
    <property type="match status" value="1"/>
</dbReference>
<feature type="domain" description="Tryptophan synthase beta chain-like PALP" evidence="4">
    <location>
        <begin position="26"/>
        <end position="114"/>
    </location>
</feature>
<evidence type="ECO:0000259" key="4">
    <source>
        <dbReference type="Pfam" id="PF00291"/>
    </source>
</evidence>